<name>A0A485M496_9ZZZZ</name>
<reference evidence="1" key="1">
    <citation type="submission" date="2019-03" db="EMBL/GenBank/DDBJ databases">
        <authorList>
            <person name="Hao L."/>
        </authorList>
    </citation>
    <scope>NUCLEOTIDE SEQUENCE</scope>
</reference>
<dbReference type="AlphaFoldDB" id="A0A485M496"/>
<evidence type="ECO:0000313" key="1">
    <source>
        <dbReference type="EMBL" id="VFU17979.1"/>
    </source>
</evidence>
<protein>
    <submittedName>
        <fullName evidence="1">Uncharacterized protein</fullName>
    </submittedName>
</protein>
<dbReference type="EMBL" id="CAADRM010000142">
    <property type="protein sequence ID" value="VFU17979.1"/>
    <property type="molecule type" value="Genomic_DNA"/>
</dbReference>
<gene>
    <name evidence="1" type="ORF">SCFA_750047</name>
</gene>
<proteinExistence type="predicted"/>
<accession>A0A485M496</accession>
<sequence length="101" mass="10630">MNMKRHLWFSFLIGLIILSSAALPGCDHQSNSDGIFPEDVPKSGGNAPVISNLQYSPTEALQGSEGGSAAVTCTIDYADEEGDLTTYTVEIYDSGGTLIAS</sequence>
<organism evidence="1">
    <name type="scientific">anaerobic digester metagenome</name>
    <dbReference type="NCBI Taxonomy" id="1263854"/>
    <lineage>
        <taxon>unclassified sequences</taxon>
        <taxon>metagenomes</taxon>
        <taxon>ecological metagenomes</taxon>
    </lineage>
</organism>